<evidence type="ECO:0000256" key="3">
    <source>
        <dbReference type="ARBA" id="ARBA00038455"/>
    </source>
</evidence>
<protein>
    <recommendedName>
        <fullName evidence="2">phosphoenolpyruvate mutase</fullName>
        <ecNumber evidence="2">5.4.2.9</ecNumber>
    </recommendedName>
</protein>
<dbReference type="Proteomes" id="UP000273734">
    <property type="component" value="Unassembled WGS sequence"/>
</dbReference>
<dbReference type="CDD" id="cd00377">
    <property type="entry name" value="ICL_PEPM"/>
    <property type="match status" value="1"/>
</dbReference>
<evidence type="ECO:0000313" key="5">
    <source>
        <dbReference type="Proteomes" id="UP000273734"/>
    </source>
</evidence>
<dbReference type="InterPro" id="IPR040442">
    <property type="entry name" value="Pyrv_kinase-like_dom_sf"/>
</dbReference>
<dbReference type="Gene3D" id="3.20.20.60">
    <property type="entry name" value="Phosphoenolpyruvate-binding domains"/>
    <property type="match status" value="1"/>
</dbReference>
<evidence type="ECO:0000256" key="2">
    <source>
        <dbReference type="ARBA" id="ARBA00024063"/>
    </source>
</evidence>
<dbReference type="PANTHER" id="PTHR42905">
    <property type="entry name" value="PHOSPHOENOLPYRUVATE CARBOXYLASE"/>
    <property type="match status" value="1"/>
</dbReference>
<sequence>MEHTKSTVLRELLCSPHTEFIMEAHSALSARIAEEAGFKALWASGLSISASLGLTDRNEASWTQVVDVAEFMADHTSVPILLDGDTGFGNFNNVRRLVRKLSQRGVAGVCLEDKLFPKVNSFVGAGQDLASVSEFCGKLRAAKDSQTEPDFSVVARVEALISGLPMEEALRRADAYSEAGADAILIHSKKTDGREILDFCSQWHGRTPIIIVPTKYYKTPTSAFREAGVSAVIWANHSLRAAITAIRRVTREIHAKQTVATVESEIATLNDVFELTNEFEVQEAEKKYLPA</sequence>
<dbReference type="SUPFAM" id="SSF51621">
    <property type="entry name" value="Phosphoenolpyruvate/pyruvate domain"/>
    <property type="match status" value="1"/>
</dbReference>
<keyword evidence="1 4" id="KW-0413">Isomerase</keyword>
<comment type="caution">
    <text evidence="4">The sequence shown here is derived from an EMBL/GenBank/DDBJ whole genome shotgun (WGS) entry which is preliminary data.</text>
</comment>
<evidence type="ECO:0000313" key="4">
    <source>
        <dbReference type="EMBL" id="RQP76059.1"/>
    </source>
</evidence>
<dbReference type="InterPro" id="IPR015813">
    <property type="entry name" value="Pyrv/PenolPyrv_kinase-like_dom"/>
</dbReference>
<dbReference type="EMBL" id="QTNY01000013">
    <property type="protein sequence ID" value="RQP76059.1"/>
    <property type="molecule type" value="Genomic_DNA"/>
</dbReference>
<comment type="similarity">
    <text evidence="3">Belongs to the isocitrate lyase/PEP mutase superfamily. PEP mutase family.</text>
</comment>
<dbReference type="PANTHER" id="PTHR42905:SF7">
    <property type="entry name" value="PHOSPHOENOLPYRUVATE PHOSPHOMUTASE"/>
    <property type="match status" value="1"/>
</dbReference>
<accession>A0AB74D961</accession>
<dbReference type="InterPro" id="IPR039556">
    <property type="entry name" value="ICL/PEPM"/>
</dbReference>
<dbReference type="InterPro" id="IPR012698">
    <property type="entry name" value="PEnolPyrv_PMutase_core"/>
</dbReference>
<name>A0AB74D961_9BURK</name>
<reference evidence="4 5" key="1">
    <citation type="submission" date="2018-08" db="EMBL/GenBank/DDBJ databases">
        <title>Comparative analysis of Burkholderia isolates from Puerto Rico.</title>
        <authorList>
            <person name="Hall C."/>
            <person name="Sahl J."/>
            <person name="Wagner D."/>
        </authorList>
    </citation>
    <scope>NUCLEOTIDE SEQUENCE [LARGE SCALE GENOMIC DNA]</scope>
    <source>
        <strain evidence="4 5">Bp8964</strain>
    </source>
</reference>
<proteinExistence type="inferred from homology"/>
<evidence type="ECO:0000256" key="1">
    <source>
        <dbReference type="ARBA" id="ARBA00023235"/>
    </source>
</evidence>
<organism evidence="4 5">
    <name type="scientific">Burkholderia ubonensis</name>
    <dbReference type="NCBI Taxonomy" id="101571"/>
    <lineage>
        <taxon>Bacteria</taxon>
        <taxon>Pseudomonadati</taxon>
        <taxon>Pseudomonadota</taxon>
        <taxon>Betaproteobacteria</taxon>
        <taxon>Burkholderiales</taxon>
        <taxon>Burkholderiaceae</taxon>
        <taxon>Burkholderia</taxon>
        <taxon>Burkholderia cepacia complex</taxon>
    </lineage>
</organism>
<dbReference type="AlphaFoldDB" id="A0AB74D961"/>
<dbReference type="NCBIfam" id="TIGR02320">
    <property type="entry name" value="PEP_mutase"/>
    <property type="match status" value="1"/>
</dbReference>
<gene>
    <name evidence="4" type="primary">aepX</name>
    <name evidence="4" type="ORF">DF015_19610</name>
</gene>
<dbReference type="Pfam" id="PF13714">
    <property type="entry name" value="PEP_mutase"/>
    <property type="match status" value="1"/>
</dbReference>
<dbReference type="EC" id="5.4.2.9" evidence="2"/>
<dbReference type="GO" id="GO:0050188">
    <property type="term" value="F:phosphoenolpyruvate mutase activity"/>
    <property type="evidence" value="ECO:0007669"/>
    <property type="project" value="UniProtKB-EC"/>
</dbReference>